<keyword evidence="3" id="KW-1185">Reference proteome</keyword>
<protein>
    <submittedName>
        <fullName evidence="2">Uncharacterized protein</fullName>
    </submittedName>
</protein>
<dbReference type="EMBL" id="BAABDD010000003">
    <property type="protein sequence ID" value="GAA3730928.1"/>
    <property type="molecule type" value="Genomic_DNA"/>
</dbReference>
<accession>A0ABP7F3T7</accession>
<evidence type="ECO:0000313" key="3">
    <source>
        <dbReference type="Proteomes" id="UP001500908"/>
    </source>
</evidence>
<evidence type="ECO:0000313" key="2">
    <source>
        <dbReference type="EMBL" id="GAA3730928.1"/>
    </source>
</evidence>
<reference evidence="3" key="1">
    <citation type="journal article" date="2019" name="Int. J. Syst. Evol. Microbiol.">
        <title>The Global Catalogue of Microorganisms (GCM) 10K type strain sequencing project: providing services to taxonomists for standard genome sequencing and annotation.</title>
        <authorList>
            <consortium name="The Broad Institute Genomics Platform"/>
            <consortium name="The Broad Institute Genome Sequencing Center for Infectious Disease"/>
            <person name="Wu L."/>
            <person name="Ma J."/>
        </authorList>
    </citation>
    <scope>NUCLEOTIDE SEQUENCE [LARGE SCALE GENOMIC DNA]</scope>
    <source>
        <strain evidence="3">JCM 17137</strain>
    </source>
</reference>
<dbReference type="Proteomes" id="UP001500908">
    <property type="component" value="Unassembled WGS sequence"/>
</dbReference>
<feature type="region of interest" description="Disordered" evidence="1">
    <location>
        <begin position="1"/>
        <end position="43"/>
    </location>
</feature>
<comment type="caution">
    <text evidence="2">The sequence shown here is derived from an EMBL/GenBank/DDBJ whole genome shotgun (WGS) entry which is preliminary data.</text>
</comment>
<proteinExistence type="predicted"/>
<organism evidence="2 3">
    <name type="scientific">Salinactinospora qingdaonensis</name>
    <dbReference type="NCBI Taxonomy" id="702744"/>
    <lineage>
        <taxon>Bacteria</taxon>
        <taxon>Bacillati</taxon>
        <taxon>Actinomycetota</taxon>
        <taxon>Actinomycetes</taxon>
        <taxon>Streptosporangiales</taxon>
        <taxon>Nocardiopsidaceae</taxon>
        <taxon>Salinactinospora</taxon>
    </lineage>
</organism>
<name>A0ABP7F3T7_9ACTN</name>
<feature type="compositionally biased region" description="Basic and acidic residues" evidence="1">
    <location>
        <begin position="1"/>
        <end position="13"/>
    </location>
</feature>
<gene>
    <name evidence="2" type="ORF">GCM10022402_09490</name>
</gene>
<sequence length="72" mass="7886">MTDARPETFRRDPPLLIIRGARGPDRDNGSGSRGHRLGDASVEANVPIMVVSEPPLRDDARVQVRVVGEEPK</sequence>
<evidence type="ECO:0000256" key="1">
    <source>
        <dbReference type="SAM" id="MobiDB-lite"/>
    </source>
</evidence>